<evidence type="ECO:0000256" key="2">
    <source>
        <dbReference type="ARBA" id="ARBA00022884"/>
    </source>
</evidence>
<dbReference type="Proteomes" id="UP000196573">
    <property type="component" value="Unassembled WGS sequence"/>
</dbReference>
<dbReference type="SUPFAM" id="SSF55120">
    <property type="entry name" value="Pseudouridine synthase"/>
    <property type="match status" value="1"/>
</dbReference>
<evidence type="ECO:0000256" key="3">
    <source>
        <dbReference type="ARBA" id="ARBA00023235"/>
    </source>
</evidence>
<dbReference type="GO" id="GO:0000455">
    <property type="term" value="P:enzyme-directed rRNA pseudouridine synthesis"/>
    <property type="evidence" value="ECO:0007669"/>
    <property type="project" value="TreeGrafter"/>
</dbReference>
<dbReference type="PANTHER" id="PTHR21600:SF44">
    <property type="entry name" value="RIBOSOMAL LARGE SUBUNIT PSEUDOURIDINE SYNTHASE D"/>
    <property type="match status" value="1"/>
</dbReference>
<dbReference type="SMART" id="SM00363">
    <property type="entry name" value="S4"/>
    <property type="match status" value="1"/>
</dbReference>
<evidence type="ECO:0000313" key="10">
    <source>
        <dbReference type="EMBL" id="SMA34423.1"/>
    </source>
</evidence>
<organism evidence="10 11">
    <name type="scientific">Parendozoicomonas haliclonae</name>
    <dbReference type="NCBI Taxonomy" id="1960125"/>
    <lineage>
        <taxon>Bacteria</taxon>
        <taxon>Pseudomonadati</taxon>
        <taxon>Pseudomonadota</taxon>
        <taxon>Gammaproteobacteria</taxon>
        <taxon>Oceanospirillales</taxon>
        <taxon>Endozoicomonadaceae</taxon>
        <taxon>Parendozoicomonas</taxon>
    </lineage>
</organism>
<dbReference type="InterPro" id="IPR006145">
    <property type="entry name" value="PsdUridine_synth_RsuA/RluA"/>
</dbReference>
<name>A0A1X7AEG1_9GAMM</name>
<dbReference type="InterPro" id="IPR006225">
    <property type="entry name" value="PsdUridine_synth_RluC/D"/>
</dbReference>
<dbReference type="RefSeq" id="WP_087106363.1">
    <property type="nucleotide sequence ID" value="NZ_CBCSCN010000004.1"/>
</dbReference>
<dbReference type="Pfam" id="PF01479">
    <property type="entry name" value="S4"/>
    <property type="match status" value="1"/>
</dbReference>
<dbReference type="InterPro" id="IPR020103">
    <property type="entry name" value="PsdUridine_synth_cat_dom_sf"/>
</dbReference>
<dbReference type="EC" id="5.4.99.-" evidence="8"/>
<dbReference type="GO" id="GO:0003723">
    <property type="term" value="F:RNA binding"/>
    <property type="evidence" value="ECO:0007669"/>
    <property type="project" value="UniProtKB-KW"/>
</dbReference>
<reference evidence="10 11" key="1">
    <citation type="submission" date="2017-03" db="EMBL/GenBank/DDBJ databases">
        <authorList>
            <person name="Afonso C.L."/>
            <person name="Miller P.J."/>
            <person name="Scott M.A."/>
            <person name="Spackman E."/>
            <person name="Goraichik I."/>
            <person name="Dimitrov K.M."/>
            <person name="Suarez D.L."/>
            <person name="Swayne D.E."/>
        </authorList>
    </citation>
    <scope>NUCLEOTIDE SEQUENCE [LARGE SCALE GENOMIC DNA]</scope>
    <source>
        <strain evidence="10">SB41UT1</strain>
    </source>
</reference>
<evidence type="ECO:0000256" key="5">
    <source>
        <dbReference type="ARBA" id="ARBA00056072"/>
    </source>
</evidence>
<accession>A0A1X7AEG1</accession>
<evidence type="ECO:0000259" key="9">
    <source>
        <dbReference type="SMART" id="SM00363"/>
    </source>
</evidence>
<dbReference type="Pfam" id="PF00849">
    <property type="entry name" value="PseudoU_synth_2"/>
    <property type="match status" value="1"/>
</dbReference>
<dbReference type="CDD" id="cd00165">
    <property type="entry name" value="S4"/>
    <property type="match status" value="1"/>
</dbReference>
<dbReference type="AlphaFoldDB" id="A0A1X7AEG1"/>
<comment type="function">
    <text evidence="5">Responsible for synthesis of pseudouridine from uracil at positions 1911, 1915 and 1917 in 23S ribosomal RNA.</text>
</comment>
<dbReference type="CDD" id="cd02869">
    <property type="entry name" value="PseudoU_synth_RluA_like"/>
    <property type="match status" value="1"/>
</dbReference>
<dbReference type="SUPFAM" id="SSF55174">
    <property type="entry name" value="Alpha-L RNA-binding motif"/>
    <property type="match status" value="1"/>
</dbReference>
<dbReference type="InterPro" id="IPR036986">
    <property type="entry name" value="S4_RNA-bd_sf"/>
</dbReference>
<dbReference type="PROSITE" id="PS01129">
    <property type="entry name" value="PSI_RLU"/>
    <property type="match status" value="1"/>
</dbReference>
<dbReference type="NCBIfam" id="TIGR00005">
    <property type="entry name" value="rluA_subfam"/>
    <property type="match status" value="1"/>
</dbReference>
<evidence type="ECO:0000256" key="1">
    <source>
        <dbReference type="ARBA" id="ARBA00010876"/>
    </source>
</evidence>
<dbReference type="GO" id="GO:0160140">
    <property type="term" value="F:23S rRNA pseudouridine(1911/1915/1917) synthase activity"/>
    <property type="evidence" value="ECO:0007669"/>
    <property type="project" value="UniProtKB-EC"/>
</dbReference>
<comment type="catalytic activity">
    <reaction evidence="4">
        <text>uridine(1911/1915/1917) in 23S rRNA = pseudouridine(1911/1915/1917) in 23S rRNA</text>
        <dbReference type="Rhea" id="RHEA:42524"/>
        <dbReference type="Rhea" id="RHEA-COMP:10097"/>
        <dbReference type="Rhea" id="RHEA-COMP:10098"/>
        <dbReference type="ChEBI" id="CHEBI:65314"/>
        <dbReference type="ChEBI" id="CHEBI:65315"/>
        <dbReference type="EC" id="5.4.99.23"/>
    </reaction>
</comment>
<keyword evidence="2 7" id="KW-0694">RNA-binding</keyword>
<gene>
    <name evidence="10" type="primary">rluD</name>
    <name evidence="10" type="ORF">EHSB41UT_00391</name>
</gene>
<comment type="similarity">
    <text evidence="1 8">Belongs to the pseudouridine synthase RluA family.</text>
</comment>
<evidence type="ECO:0000256" key="4">
    <source>
        <dbReference type="ARBA" id="ARBA00036882"/>
    </source>
</evidence>
<evidence type="ECO:0000313" key="11">
    <source>
        <dbReference type="Proteomes" id="UP000196573"/>
    </source>
</evidence>
<evidence type="ECO:0000256" key="6">
    <source>
        <dbReference type="PIRSR" id="PIRSR606225-1"/>
    </source>
</evidence>
<dbReference type="InterPro" id="IPR006224">
    <property type="entry name" value="PsdUridine_synth_RluA-like_CS"/>
</dbReference>
<dbReference type="Gene3D" id="3.10.290.10">
    <property type="entry name" value="RNA-binding S4 domain"/>
    <property type="match status" value="1"/>
</dbReference>
<dbReference type="InterPro" id="IPR050188">
    <property type="entry name" value="RluA_PseudoU_synthase"/>
</dbReference>
<proteinExistence type="inferred from homology"/>
<dbReference type="Gene3D" id="3.30.2350.10">
    <property type="entry name" value="Pseudouridine synthase"/>
    <property type="match status" value="1"/>
</dbReference>
<dbReference type="EMBL" id="FWPT01000001">
    <property type="protein sequence ID" value="SMA34423.1"/>
    <property type="molecule type" value="Genomic_DNA"/>
</dbReference>
<dbReference type="NCBIfam" id="NF008385">
    <property type="entry name" value="PRK11180.1"/>
    <property type="match status" value="1"/>
</dbReference>
<evidence type="ECO:0000256" key="8">
    <source>
        <dbReference type="RuleBase" id="RU362028"/>
    </source>
</evidence>
<evidence type="ECO:0000256" key="7">
    <source>
        <dbReference type="PROSITE-ProRule" id="PRU00182"/>
    </source>
</evidence>
<keyword evidence="3 8" id="KW-0413">Isomerase</keyword>
<feature type="domain" description="RNA-binding S4" evidence="9">
    <location>
        <begin position="18"/>
        <end position="82"/>
    </location>
</feature>
<dbReference type="PANTHER" id="PTHR21600">
    <property type="entry name" value="MITOCHONDRIAL RNA PSEUDOURIDINE SYNTHASE"/>
    <property type="match status" value="1"/>
</dbReference>
<comment type="catalytic activity">
    <reaction evidence="8">
        <text>a uridine in RNA = a pseudouridine in RNA</text>
        <dbReference type="Rhea" id="RHEA:48348"/>
        <dbReference type="Rhea" id="RHEA-COMP:12068"/>
        <dbReference type="Rhea" id="RHEA-COMP:12069"/>
        <dbReference type="ChEBI" id="CHEBI:65314"/>
        <dbReference type="ChEBI" id="CHEBI:65315"/>
    </reaction>
</comment>
<sequence length="323" mass="36137">MAEQINLEAAVPADLGGKRFDQIASQVFPDYSRSTLQEWIKSGALTVNGKTKRPKDKLFGGEQLVLNAELEDDGRWEPENIPLDIVYEDDHIIVINKPRDLVVHPAAGNWSGTLLNALLYHCPDIASVPRAGIVHRLDKDTTGLMVVAKTLQAQTDLVEQLQERSVSREYEAVVTGVMSAGGEVNQPIGRHPTNRLKMAVTHGGKPSITHYRVLERYRGHTHIRVQLETGRTHQIRVHMSHLRYPLVGDTLYAGPPRFPRGASPELVEMLKTFDRQALHARQLGLVHPATGDYMEWESELPEDFLTLLDVLEEDTQAAMATEQ</sequence>
<dbReference type="PROSITE" id="PS50889">
    <property type="entry name" value="S4"/>
    <property type="match status" value="1"/>
</dbReference>
<feature type="active site" evidence="6">
    <location>
        <position position="138"/>
    </location>
</feature>
<keyword evidence="11" id="KW-1185">Reference proteome</keyword>
<protein>
    <recommendedName>
        <fullName evidence="8">Pseudouridine synthase</fullName>
        <ecNumber evidence="8">5.4.99.-</ecNumber>
    </recommendedName>
</protein>
<dbReference type="OrthoDB" id="9807829at2"/>
<dbReference type="FunFam" id="3.30.2350.10:FF:000006">
    <property type="entry name" value="Pseudouridine synthase"/>
    <property type="match status" value="1"/>
</dbReference>
<dbReference type="InterPro" id="IPR002942">
    <property type="entry name" value="S4_RNA-bd"/>
</dbReference>